<gene>
    <name evidence="5" type="ORF">SS37A_38570</name>
</gene>
<dbReference type="EMBL" id="AP027144">
    <property type="protein sequence ID" value="BDV36327.1"/>
    <property type="molecule type" value="Genomic_DNA"/>
</dbReference>
<evidence type="ECO:0000256" key="1">
    <source>
        <dbReference type="ARBA" id="ARBA00006512"/>
    </source>
</evidence>
<evidence type="ECO:0000259" key="4">
    <source>
        <dbReference type="Pfam" id="PF03135"/>
    </source>
</evidence>
<sequence>MTKDGHFVSVVKMGGFCFQTADQAEIDMRLTARNTVIRAMNDSRFAVYSHIVRREVSPTIGGRVDNWFARELDRRFMASLADKRMFVNDLYFTVIRRGFQGRVGLAESIGKYFRKSLGADEAEFRREAMQELRDVVSNLEKEFRRYQPRVLKAVRRGDGVFSEPCEFFIQLVNGGIPQPVALPRMGLDQYLAPKRVTFGKKAFEVRGASEDETRFGAMLSIKEYPPYSGAGMIDGLLRIPAELIVTQSFSLADRAPVLSLVKKVERQISASDEAGTEVEEAIATARNELLTNRTVLGEHHLTVQCLGRSLKELDRCLQAANEELQSMGTIVVREDMNGEPCFWAQLPGNFGYIARRALISSRNFCGFASLHNFAVGKADGNRWGPAIAILETTSQTPYYFNFHRRQVGSFTVVGPTGSGKTVALGFLLCEAMRISPRPRVAFFDKDRGADPLIRALGGRYEALIPGRPTGFNPLHVPDTPVDRAFLNALLQFLVRPRDGGDLSAEQQKIVESAVEQVFEIPVRERRFDEVPDLLRGRERASHDDLASRFQVWLKSRGWLFNNATDVWDASSGIFGFDMTLVLDDADIRTAALAYIFHRIESMMDGTPLIMVIDEGWKILDDRKFATFLNDKLKTIRKLNGIIGFGTQSARDIVTAEKGHTVLEQTLTNLFFPNPRADEESHRVRFGLSHQEFKWVKDTSPESRQFLIKHDHDSVIAKLDLSSMQDFVKVLSGNVETVAECEELRERLGDAPEKWLPVFCGWEKESRHAR</sequence>
<dbReference type="InterPro" id="IPR027417">
    <property type="entry name" value="P-loop_NTPase"/>
</dbReference>
<protein>
    <submittedName>
        <fullName evidence="5">Type VI secretion protein</fullName>
    </submittedName>
</protein>
<dbReference type="InterPro" id="IPR004346">
    <property type="entry name" value="CagE_TrbE_VirB"/>
</dbReference>
<evidence type="ECO:0000313" key="6">
    <source>
        <dbReference type="Proteomes" id="UP001317629"/>
    </source>
</evidence>
<dbReference type="SUPFAM" id="SSF52540">
    <property type="entry name" value="P-loop containing nucleoside triphosphate hydrolases"/>
    <property type="match status" value="1"/>
</dbReference>
<dbReference type="Pfam" id="PF03135">
    <property type="entry name" value="CagE_TrbE_VirB"/>
    <property type="match status" value="1"/>
</dbReference>
<comment type="similarity">
    <text evidence="1">Belongs to the TrbE/VirB4 family.</text>
</comment>
<feature type="domain" description="CagE TrbE VirB component of type IV transporter system central" evidence="4">
    <location>
        <begin position="150"/>
        <end position="355"/>
    </location>
</feature>
<geneLocation type="plasmid" evidence="5 6">
    <name>pSS37A-Re-2</name>
</geneLocation>
<dbReference type="InterPro" id="IPR018145">
    <property type="entry name" value="CagE_TrbE_VirB_cntrl_dom"/>
</dbReference>
<dbReference type="PANTHER" id="PTHR30121">
    <property type="entry name" value="UNCHARACTERIZED PROTEIN YJGR-RELATED"/>
    <property type="match status" value="1"/>
</dbReference>
<accession>A0ABN6VMR0</accession>
<evidence type="ECO:0000313" key="5">
    <source>
        <dbReference type="EMBL" id="BDV36327.1"/>
    </source>
</evidence>
<keyword evidence="5" id="KW-0614">Plasmid</keyword>
<proteinExistence type="inferred from homology"/>
<keyword evidence="3" id="KW-0067">ATP-binding</keyword>
<dbReference type="InterPro" id="IPR051162">
    <property type="entry name" value="T4SS_component"/>
</dbReference>
<organism evidence="5 6">
    <name type="scientific">Methylocystis iwaonis</name>
    <dbReference type="NCBI Taxonomy" id="2885079"/>
    <lineage>
        <taxon>Bacteria</taxon>
        <taxon>Pseudomonadati</taxon>
        <taxon>Pseudomonadota</taxon>
        <taxon>Alphaproteobacteria</taxon>
        <taxon>Hyphomicrobiales</taxon>
        <taxon>Methylocystaceae</taxon>
        <taxon>Methylocystis</taxon>
    </lineage>
</organism>
<dbReference type="NCBIfam" id="TIGR00929">
    <property type="entry name" value="VirB4_CagE"/>
    <property type="match status" value="1"/>
</dbReference>
<dbReference type="PANTHER" id="PTHR30121:SF12">
    <property type="entry name" value="TYPE IV SECRETION SYSTEM PROTEIN CAGE"/>
    <property type="match status" value="1"/>
</dbReference>
<dbReference type="Proteomes" id="UP001317629">
    <property type="component" value="Plasmid pSS37A-Re-2"/>
</dbReference>
<evidence type="ECO:0000256" key="2">
    <source>
        <dbReference type="ARBA" id="ARBA00022741"/>
    </source>
</evidence>
<keyword evidence="6" id="KW-1185">Reference proteome</keyword>
<keyword evidence="2" id="KW-0547">Nucleotide-binding</keyword>
<evidence type="ECO:0000256" key="3">
    <source>
        <dbReference type="ARBA" id="ARBA00022840"/>
    </source>
</evidence>
<dbReference type="Gene3D" id="1.10.8.730">
    <property type="match status" value="1"/>
</dbReference>
<dbReference type="Gene3D" id="3.40.50.300">
    <property type="entry name" value="P-loop containing nucleotide triphosphate hydrolases"/>
    <property type="match status" value="1"/>
</dbReference>
<reference evidence="5 6" key="1">
    <citation type="journal article" date="2023" name="Int. J. Syst. Evol. Microbiol.">
        <title>Methylocystis iwaonis sp. nov., a type II methane-oxidizing bacterium from surface soil of a rice paddy field in Japan, and emended description of the genus Methylocystis (ex Whittenbury et al. 1970) Bowman et al. 1993.</title>
        <authorList>
            <person name="Kaise H."/>
            <person name="Sawadogo J.B."/>
            <person name="Alam M.S."/>
            <person name="Ueno C."/>
            <person name="Dianou D."/>
            <person name="Shinjo R."/>
            <person name="Asakawa S."/>
        </authorList>
    </citation>
    <scope>NUCLEOTIDE SEQUENCE [LARGE SCALE GENOMIC DNA]</scope>
    <source>
        <strain evidence="5 6">SS37A-Re</strain>
    </source>
</reference>
<name>A0ABN6VMR0_9HYPH</name>